<dbReference type="AlphaFoldDB" id="A0A9P0ZD46"/>
<evidence type="ECO:0000313" key="4">
    <source>
        <dbReference type="Proteomes" id="UP001152484"/>
    </source>
</evidence>
<gene>
    <name evidence="3" type="ORF">CEURO_LOCUS13166</name>
</gene>
<feature type="compositionally biased region" description="Polar residues" evidence="2">
    <location>
        <begin position="233"/>
        <end position="248"/>
    </location>
</feature>
<keyword evidence="1" id="KW-0175">Coiled coil</keyword>
<feature type="coiled-coil region" evidence="1">
    <location>
        <begin position="185"/>
        <end position="212"/>
    </location>
</feature>
<reference evidence="3" key="1">
    <citation type="submission" date="2022-07" db="EMBL/GenBank/DDBJ databases">
        <authorList>
            <person name="Macas J."/>
            <person name="Novak P."/>
            <person name="Neumann P."/>
        </authorList>
    </citation>
    <scope>NUCLEOTIDE SEQUENCE</scope>
</reference>
<feature type="compositionally biased region" description="Basic and acidic residues" evidence="2">
    <location>
        <begin position="220"/>
        <end position="231"/>
    </location>
</feature>
<comment type="caution">
    <text evidence="3">The sequence shown here is derived from an EMBL/GenBank/DDBJ whole genome shotgun (WGS) entry which is preliminary data.</text>
</comment>
<protein>
    <submittedName>
        <fullName evidence="3">Uncharacterized protein</fullName>
    </submittedName>
</protein>
<evidence type="ECO:0000313" key="3">
    <source>
        <dbReference type="EMBL" id="CAH9095588.1"/>
    </source>
</evidence>
<keyword evidence="4" id="KW-1185">Reference proteome</keyword>
<dbReference type="EMBL" id="CAMAPE010000033">
    <property type="protein sequence ID" value="CAH9095588.1"/>
    <property type="molecule type" value="Genomic_DNA"/>
</dbReference>
<dbReference type="Proteomes" id="UP001152484">
    <property type="component" value="Unassembled WGS sequence"/>
</dbReference>
<organism evidence="3 4">
    <name type="scientific">Cuscuta europaea</name>
    <name type="common">European dodder</name>
    <dbReference type="NCBI Taxonomy" id="41803"/>
    <lineage>
        <taxon>Eukaryota</taxon>
        <taxon>Viridiplantae</taxon>
        <taxon>Streptophyta</taxon>
        <taxon>Embryophyta</taxon>
        <taxon>Tracheophyta</taxon>
        <taxon>Spermatophyta</taxon>
        <taxon>Magnoliopsida</taxon>
        <taxon>eudicotyledons</taxon>
        <taxon>Gunneridae</taxon>
        <taxon>Pentapetalae</taxon>
        <taxon>asterids</taxon>
        <taxon>lamiids</taxon>
        <taxon>Solanales</taxon>
        <taxon>Convolvulaceae</taxon>
        <taxon>Cuscuteae</taxon>
        <taxon>Cuscuta</taxon>
        <taxon>Cuscuta subgen. Cuscuta</taxon>
    </lineage>
</organism>
<feature type="region of interest" description="Disordered" evidence="2">
    <location>
        <begin position="1"/>
        <end position="42"/>
    </location>
</feature>
<sequence>MDLGRLARMGAGKRKKPAKKAPRTGDARPSQPVAQEAQPFQQVPVDHVNLEHMEVESQFEAAQTEPLFTDLPGSDGAAKLDAMQAELGKLVKPISLEDPIQEVMEQAGCSLLQIWNTTADMNDFRLPPLSMEQAKTGAALATMKAGLYNLKLHHARSARETELVKARSEAEQVAADAICSVDQERKKLEEEIAQLRVSLATAQAKVAAAEAAQIVFKDRDPQISDGPREITADLSTVRATGQSEFRSS</sequence>
<name>A0A9P0ZD46_CUSEU</name>
<feature type="compositionally biased region" description="Basic residues" evidence="2">
    <location>
        <begin position="11"/>
        <end position="22"/>
    </location>
</feature>
<proteinExistence type="predicted"/>
<accession>A0A9P0ZD46</accession>
<evidence type="ECO:0000256" key="1">
    <source>
        <dbReference type="SAM" id="Coils"/>
    </source>
</evidence>
<feature type="region of interest" description="Disordered" evidence="2">
    <location>
        <begin position="220"/>
        <end position="248"/>
    </location>
</feature>
<evidence type="ECO:0000256" key="2">
    <source>
        <dbReference type="SAM" id="MobiDB-lite"/>
    </source>
</evidence>